<dbReference type="EMBL" id="PGCJ01000004">
    <property type="protein sequence ID" value="PLW58199.1"/>
    <property type="molecule type" value="Genomic_DNA"/>
</dbReference>
<dbReference type="EMBL" id="PGCJ01000865">
    <property type="protein sequence ID" value="PLW16668.1"/>
    <property type="molecule type" value="Genomic_DNA"/>
</dbReference>
<proteinExistence type="predicted"/>
<accession>A0A2N5STT2</accession>
<sequence length="62" mass="7257">MDLNIPDLDLSQLDSGNEEAQFHSPVGYSRWMPQQSRELYCCCREGFLVFGYRVFPHTVEML</sequence>
<evidence type="ECO:0000313" key="3">
    <source>
        <dbReference type="Proteomes" id="UP000235388"/>
    </source>
</evidence>
<protein>
    <submittedName>
        <fullName evidence="1">Uncharacterized protein</fullName>
    </submittedName>
</protein>
<evidence type="ECO:0000313" key="2">
    <source>
        <dbReference type="EMBL" id="PLW58199.1"/>
    </source>
</evidence>
<dbReference type="Proteomes" id="UP000235388">
    <property type="component" value="Unassembled WGS sequence"/>
</dbReference>
<gene>
    <name evidence="2" type="ORF">PCANC_00798</name>
    <name evidence="1" type="ORF">PCANC_13357</name>
</gene>
<dbReference type="AlphaFoldDB" id="A0A2N5STT2"/>
<organism evidence="1 3">
    <name type="scientific">Puccinia coronata f. sp. avenae</name>
    <dbReference type="NCBI Taxonomy" id="200324"/>
    <lineage>
        <taxon>Eukaryota</taxon>
        <taxon>Fungi</taxon>
        <taxon>Dikarya</taxon>
        <taxon>Basidiomycota</taxon>
        <taxon>Pucciniomycotina</taxon>
        <taxon>Pucciniomycetes</taxon>
        <taxon>Pucciniales</taxon>
        <taxon>Pucciniaceae</taxon>
        <taxon>Puccinia</taxon>
    </lineage>
</organism>
<name>A0A2N5STT2_9BASI</name>
<comment type="caution">
    <text evidence="1">The sequence shown here is derived from an EMBL/GenBank/DDBJ whole genome shotgun (WGS) entry which is preliminary data.</text>
</comment>
<keyword evidence="3" id="KW-1185">Reference proteome</keyword>
<evidence type="ECO:0000313" key="1">
    <source>
        <dbReference type="EMBL" id="PLW16668.1"/>
    </source>
</evidence>
<reference evidence="1 3" key="1">
    <citation type="submission" date="2017-11" db="EMBL/GenBank/DDBJ databases">
        <title>De novo assembly and phasing of dikaryotic genomes from two isolates of Puccinia coronata f. sp. avenae, the causal agent of oat crown rust.</title>
        <authorList>
            <person name="Miller M.E."/>
            <person name="Zhang Y."/>
            <person name="Omidvar V."/>
            <person name="Sperschneider J."/>
            <person name="Schwessinger B."/>
            <person name="Raley C."/>
            <person name="Palmer J.M."/>
            <person name="Garnica D."/>
            <person name="Upadhyaya N."/>
            <person name="Rathjen J."/>
            <person name="Taylor J.M."/>
            <person name="Park R.F."/>
            <person name="Dodds P.N."/>
            <person name="Hirsch C.D."/>
            <person name="Kianian S.F."/>
            <person name="Figueroa M."/>
        </authorList>
    </citation>
    <scope>NUCLEOTIDE SEQUENCE [LARGE SCALE GENOMIC DNA]</scope>
    <source>
        <strain evidence="1">12NC29</strain>
    </source>
</reference>